<dbReference type="PANTHER" id="PTHR36435:SF1">
    <property type="entry name" value="CAAX AMINO TERMINAL PROTEASE FAMILY PROTEIN"/>
    <property type="match status" value="1"/>
</dbReference>
<feature type="transmembrane region" description="Helical" evidence="1">
    <location>
        <begin position="16"/>
        <end position="37"/>
    </location>
</feature>
<keyword evidence="3" id="KW-0482">Metalloprotease</keyword>
<evidence type="ECO:0000259" key="2">
    <source>
        <dbReference type="Pfam" id="PF02517"/>
    </source>
</evidence>
<keyword evidence="1" id="KW-0812">Transmembrane</keyword>
<dbReference type="EMBL" id="JADEYR010000004">
    <property type="protein sequence ID" value="MBE9403753.1"/>
    <property type="molecule type" value="Genomic_DNA"/>
</dbReference>
<feature type="transmembrane region" description="Helical" evidence="1">
    <location>
        <begin position="153"/>
        <end position="171"/>
    </location>
</feature>
<protein>
    <submittedName>
        <fullName evidence="3">CPBP family intramembrane metalloprotease</fullName>
    </submittedName>
</protein>
<dbReference type="Proteomes" id="UP000644727">
    <property type="component" value="Unassembled WGS sequence"/>
</dbReference>
<evidence type="ECO:0000313" key="4">
    <source>
        <dbReference type="Proteomes" id="UP000644727"/>
    </source>
</evidence>
<evidence type="ECO:0000313" key="3">
    <source>
        <dbReference type="EMBL" id="MBE9403753.1"/>
    </source>
</evidence>
<evidence type="ECO:0000256" key="1">
    <source>
        <dbReference type="SAM" id="Phobius"/>
    </source>
</evidence>
<accession>A0ABR9W377</accession>
<gene>
    <name evidence="3" type="ORF">IOE58_05990</name>
</gene>
<dbReference type="RefSeq" id="WP_193865495.1">
    <property type="nucleotide sequence ID" value="NZ_JADEYR010000004.1"/>
</dbReference>
<keyword evidence="3" id="KW-0378">Hydrolase</keyword>
<feature type="transmembrane region" description="Helical" evidence="1">
    <location>
        <begin position="177"/>
        <end position="197"/>
    </location>
</feature>
<feature type="transmembrane region" description="Helical" evidence="1">
    <location>
        <begin position="92"/>
        <end position="109"/>
    </location>
</feature>
<feature type="domain" description="CAAX prenyl protease 2/Lysostaphin resistance protein A-like" evidence="2">
    <location>
        <begin position="184"/>
        <end position="281"/>
    </location>
</feature>
<dbReference type="Pfam" id="PF02517">
    <property type="entry name" value="Rce1-like"/>
    <property type="match status" value="1"/>
</dbReference>
<comment type="caution">
    <text evidence="3">The sequence shown here is derived from an EMBL/GenBank/DDBJ whole genome shotgun (WGS) entry which is preliminary data.</text>
</comment>
<dbReference type="GO" id="GO:0008237">
    <property type="term" value="F:metallopeptidase activity"/>
    <property type="evidence" value="ECO:0007669"/>
    <property type="project" value="UniProtKB-KW"/>
</dbReference>
<feature type="transmembrane region" description="Helical" evidence="1">
    <location>
        <begin position="218"/>
        <end position="238"/>
    </location>
</feature>
<feature type="transmembrane region" description="Helical" evidence="1">
    <location>
        <begin position="49"/>
        <end position="71"/>
    </location>
</feature>
<dbReference type="InterPro" id="IPR052710">
    <property type="entry name" value="CAAX_protease"/>
</dbReference>
<dbReference type="InterPro" id="IPR003675">
    <property type="entry name" value="Rce1/LyrA-like_dom"/>
</dbReference>
<name>A0ABR9W377_9MICO</name>
<keyword evidence="3" id="KW-0645">Protease</keyword>
<dbReference type="PANTHER" id="PTHR36435">
    <property type="entry name" value="SLR1288 PROTEIN"/>
    <property type="match status" value="1"/>
</dbReference>
<keyword evidence="1" id="KW-0472">Membrane</keyword>
<feature type="transmembrane region" description="Helical" evidence="1">
    <location>
        <begin position="244"/>
        <end position="262"/>
    </location>
</feature>
<organism evidence="3 4">
    <name type="scientific">Brachybacterium epidermidis</name>
    <dbReference type="NCBI Taxonomy" id="2781983"/>
    <lineage>
        <taxon>Bacteria</taxon>
        <taxon>Bacillati</taxon>
        <taxon>Actinomycetota</taxon>
        <taxon>Actinomycetes</taxon>
        <taxon>Micrococcales</taxon>
        <taxon>Dermabacteraceae</taxon>
        <taxon>Brachybacterium</taxon>
    </lineage>
</organism>
<proteinExistence type="predicted"/>
<sequence length="293" mass="30837">MINCISPTSDPRPDSGWAIVVLGSVVLGAVLASVLLFPDGVTVSMDPGYRPMPVLVLLVPAMLCIAAALLLPSGQGSSAVLVTQPGRVRAQTAGLLALAVGFLLLVPVLPLPEDYVLLKALMFIVVPCVWLWFSARRHGAGVEIHQPSVHPAVVVLPALLLGVLSTVGPFSSGSPTVWPPLATLVVGATATAITAGLGEELLFRRFLQTRLEALCGRWTGILLASLLFGLMHLFSHRVGPLGESAVRVIALQGTTGIALGVLWSRWRRLWVCVLAHVLLNGLGVVLHLLGQLA</sequence>
<keyword evidence="4" id="KW-1185">Reference proteome</keyword>
<feature type="transmembrane region" description="Helical" evidence="1">
    <location>
        <begin position="115"/>
        <end position="133"/>
    </location>
</feature>
<feature type="transmembrane region" description="Helical" evidence="1">
    <location>
        <begin position="269"/>
        <end position="290"/>
    </location>
</feature>
<keyword evidence="1" id="KW-1133">Transmembrane helix</keyword>
<reference evidence="3 4" key="1">
    <citation type="submission" date="2020-10" db="EMBL/GenBank/DDBJ databases">
        <title>Draft genome and description of Brachybacterium epidermidis sp nov.</title>
        <authorList>
            <person name="Boxberger M."/>
            <person name="La Scola B."/>
        </authorList>
    </citation>
    <scope>NUCLEOTIDE SEQUENCE [LARGE SCALE GENOMIC DNA]</scope>
    <source>
        <strain evidence="3 4">Marseille-Q2903</strain>
    </source>
</reference>